<feature type="domain" description="Polymerase nucleotidyl transferase" evidence="11">
    <location>
        <begin position="65"/>
        <end position="159"/>
    </location>
</feature>
<dbReference type="PIRSF" id="PIRSF005335">
    <property type="entry name" value="CCA_arch"/>
    <property type="match status" value="1"/>
</dbReference>
<feature type="binding site" evidence="10">
    <location>
        <position position="179"/>
    </location>
    <ligand>
        <name>CTP</name>
        <dbReference type="ChEBI" id="CHEBI:37563"/>
    </ligand>
</feature>
<dbReference type="Gene3D" id="3.30.70.1550">
    <property type="entry name" value="Archaeal tRNA CCA-adding enzyme catalytic domain"/>
    <property type="match status" value="1"/>
</dbReference>
<dbReference type="SUPFAM" id="SSF81631">
    <property type="entry name" value="PAP/OAS1 substrate-binding domain"/>
    <property type="match status" value="1"/>
</dbReference>
<evidence type="ECO:0000256" key="10">
    <source>
        <dbReference type="HAMAP-Rule" id="MF_01264"/>
    </source>
</evidence>
<dbReference type="GO" id="GO:0042245">
    <property type="term" value="P:RNA repair"/>
    <property type="evidence" value="ECO:0007669"/>
    <property type="project" value="UniProtKB-KW"/>
</dbReference>
<feature type="domain" description="CCA-adding enzyme C-terminal" evidence="13">
    <location>
        <begin position="302"/>
        <end position="463"/>
    </location>
</feature>
<evidence type="ECO:0000256" key="6">
    <source>
        <dbReference type="ARBA" id="ARBA00022800"/>
    </source>
</evidence>
<dbReference type="Pfam" id="PF01909">
    <property type="entry name" value="NTP_transf_2"/>
    <property type="match status" value="1"/>
</dbReference>
<comment type="catalytic activity">
    <reaction evidence="10">
        <text>a tRNA precursor + 2 CTP + ATP = a tRNA with a 3' CCA end + 3 diphosphate</text>
        <dbReference type="Rhea" id="RHEA:14433"/>
        <dbReference type="Rhea" id="RHEA-COMP:10465"/>
        <dbReference type="Rhea" id="RHEA-COMP:10468"/>
        <dbReference type="ChEBI" id="CHEBI:30616"/>
        <dbReference type="ChEBI" id="CHEBI:33019"/>
        <dbReference type="ChEBI" id="CHEBI:37563"/>
        <dbReference type="ChEBI" id="CHEBI:74896"/>
        <dbReference type="ChEBI" id="CHEBI:83071"/>
        <dbReference type="EC" id="2.7.7.72"/>
    </reaction>
</comment>
<comment type="caution">
    <text evidence="14">The sequence shown here is derived from an EMBL/GenBank/DDBJ whole genome shotgun (WGS) entry which is preliminary data.</text>
</comment>
<dbReference type="InterPro" id="IPR048833">
    <property type="entry name" value="CAA_C"/>
</dbReference>
<comment type="similarity">
    <text evidence="10">Belongs to the tRNA nucleotidyltransferase/poly(A) polymerase family. Archaeal CCA-adding enzyme subfamily.</text>
</comment>
<feature type="binding site" evidence="10">
    <location>
        <position position="136"/>
    </location>
    <ligand>
        <name>Mg(2+)</name>
        <dbReference type="ChEBI" id="CHEBI:18420"/>
    </ligand>
</feature>
<evidence type="ECO:0000256" key="8">
    <source>
        <dbReference type="ARBA" id="ARBA00022842"/>
    </source>
</evidence>
<feature type="binding site" evidence="10">
    <location>
        <position position="76"/>
    </location>
    <ligand>
        <name>ATP</name>
        <dbReference type="ChEBI" id="CHEBI:30616"/>
    </ligand>
</feature>
<evidence type="ECO:0000313" key="15">
    <source>
        <dbReference type="Proteomes" id="UP001596388"/>
    </source>
</evidence>
<reference evidence="14 15" key="1">
    <citation type="journal article" date="2019" name="Int. J. Syst. Evol. Microbiol.">
        <title>The Global Catalogue of Microorganisms (GCM) 10K type strain sequencing project: providing services to taxonomists for standard genome sequencing and annotation.</title>
        <authorList>
            <consortium name="The Broad Institute Genomics Platform"/>
            <consortium name="The Broad Institute Genome Sequencing Center for Infectious Disease"/>
            <person name="Wu L."/>
            <person name="Ma J."/>
        </authorList>
    </citation>
    <scope>NUCLEOTIDE SEQUENCE [LARGE SCALE GENOMIC DNA]</scope>
    <source>
        <strain evidence="14 15">DT55</strain>
    </source>
</reference>
<dbReference type="InterPro" id="IPR002934">
    <property type="entry name" value="Polymerase_NTP_transf_dom"/>
</dbReference>
<comment type="miscellaneous">
    <text evidence="10">A single active site specifically recognizes both ATP and CTP and is responsible for their addition.</text>
</comment>
<dbReference type="CDD" id="cd05400">
    <property type="entry name" value="NT_2-5OAS_ClassI-CCAase"/>
    <property type="match status" value="1"/>
</dbReference>
<keyword evidence="3 10" id="KW-0548">Nucleotidyltransferase</keyword>
<dbReference type="Gene3D" id="1.10.1410.30">
    <property type="entry name" value="CCA tRNA nucleotidyltransferase, domain 2"/>
    <property type="match status" value="1"/>
</dbReference>
<dbReference type="EMBL" id="JBHTAG010000003">
    <property type="protein sequence ID" value="MFC7097976.1"/>
    <property type="molecule type" value="Genomic_DNA"/>
</dbReference>
<evidence type="ECO:0000259" key="11">
    <source>
        <dbReference type="Pfam" id="PF01909"/>
    </source>
</evidence>
<keyword evidence="2 10" id="KW-0819">tRNA processing</keyword>
<comment type="subunit">
    <text evidence="10">Homodimer.</text>
</comment>
<evidence type="ECO:0000259" key="12">
    <source>
        <dbReference type="Pfam" id="PF09249"/>
    </source>
</evidence>
<dbReference type="GO" id="GO:0005524">
    <property type="term" value="F:ATP binding"/>
    <property type="evidence" value="ECO:0007669"/>
    <property type="project" value="UniProtKB-UniRule"/>
</dbReference>
<evidence type="ECO:0000256" key="4">
    <source>
        <dbReference type="ARBA" id="ARBA00022723"/>
    </source>
</evidence>
<evidence type="ECO:0000256" key="7">
    <source>
        <dbReference type="ARBA" id="ARBA00022840"/>
    </source>
</evidence>
<dbReference type="Proteomes" id="UP001596388">
    <property type="component" value="Unassembled WGS sequence"/>
</dbReference>
<feature type="binding site" evidence="10">
    <location>
        <position position="76"/>
    </location>
    <ligand>
        <name>CTP</name>
        <dbReference type="ChEBI" id="CHEBI:37563"/>
    </ligand>
</feature>
<feature type="binding site" evidence="10">
    <location>
        <position position="159"/>
    </location>
    <ligand>
        <name>CTP</name>
        <dbReference type="ChEBI" id="CHEBI:37563"/>
    </ligand>
</feature>
<keyword evidence="8 10" id="KW-0460">Magnesium</keyword>
<proteinExistence type="inferred from homology"/>
<feature type="binding site" evidence="10">
    <location>
        <position position="188"/>
    </location>
    <ligand>
        <name>ATP</name>
        <dbReference type="ChEBI" id="CHEBI:30616"/>
    </ligand>
</feature>
<dbReference type="Gene3D" id="3.30.70.590">
    <property type="entry name" value="Poly(A) polymerase predicted RNA binding domain"/>
    <property type="match status" value="1"/>
</dbReference>
<evidence type="ECO:0000256" key="2">
    <source>
        <dbReference type="ARBA" id="ARBA00022694"/>
    </source>
</evidence>
<dbReference type="Pfam" id="PF09249">
    <property type="entry name" value="tRNA_NucTransf2"/>
    <property type="match status" value="1"/>
</dbReference>
<organism evidence="14 15">
    <name type="scientific">Halobaculum marinum</name>
    <dbReference type="NCBI Taxonomy" id="3031996"/>
    <lineage>
        <taxon>Archaea</taxon>
        <taxon>Methanobacteriati</taxon>
        <taxon>Methanobacteriota</taxon>
        <taxon>Stenosarchaea group</taxon>
        <taxon>Halobacteria</taxon>
        <taxon>Halobacteriales</taxon>
        <taxon>Haloferacaceae</taxon>
        <taxon>Halobaculum</taxon>
    </lineage>
</organism>
<keyword evidence="6 10" id="KW-0692">RNA repair</keyword>
<evidence type="ECO:0000313" key="14">
    <source>
        <dbReference type="EMBL" id="MFC7097976.1"/>
    </source>
</evidence>
<dbReference type="SUPFAM" id="SSF55003">
    <property type="entry name" value="PAP/Archaeal CCA-adding enzyme, C-terminal domain"/>
    <property type="match status" value="1"/>
</dbReference>
<dbReference type="EC" id="2.7.7.72" evidence="10"/>
<dbReference type="InterPro" id="IPR015329">
    <property type="entry name" value="tRNA_NucTransf2"/>
</dbReference>
<comment type="catalytic activity">
    <reaction evidence="10">
        <text>a tRNA with a 3' CCA end + 2 CTP + ATP = a tRNA with a 3' CCACCA end + 3 diphosphate</text>
        <dbReference type="Rhea" id="RHEA:76235"/>
        <dbReference type="Rhea" id="RHEA-COMP:10468"/>
        <dbReference type="Rhea" id="RHEA-COMP:18655"/>
        <dbReference type="ChEBI" id="CHEBI:30616"/>
        <dbReference type="ChEBI" id="CHEBI:33019"/>
        <dbReference type="ChEBI" id="CHEBI:37563"/>
        <dbReference type="ChEBI" id="CHEBI:83071"/>
        <dbReference type="ChEBI" id="CHEBI:195187"/>
    </reaction>
</comment>
<dbReference type="InterPro" id="IPR008229">
    <property type="entry name" value="CCA-adding_arc"/>
</dbReference>
<gene>
    <name evidence="10 14" type="primary">cca</name>
    <name evidence="14" type="ORF">ACFQKD_11745</name>
</gene>
<dbReference type="AlphaFoldDB" id="A0ABD5X4A5"/>
<dbReference type="HAMAP" id="MF_01264">
    <property type="entry name" value="CCA_arch"/>
    <property type="match status" value="1"/>
</dbReference>
<sequence length="485" mass="52465">MTDPDADADAADAAAGGDDLDAVLSTVHERVTPDAAERDRLDEAAADLAARARAAVADLPAPADEADVLTVGSTARGTWLAGDRDIDLFVRFPTALSREDLERYGLQVGHAVLPEGEEEYAEHPYVVGTTDGFDVDLVPCYGVDAATEIRSAVDRTPFHNEFLVERLDDDLAGDVRVLKAFLKGIGVYGSNLRTRGFSGYLTELLVLEHGGVRETLEAVADWHPPVRFDPVDHGTATFDDPLVVIDPTDPERNVAAVLSGDNLARLQHHARDLLADPRTEPFFPDDPAPVDAEAVRAHVERRGTAPVAVVFDAPDLVDDQLYPQLRRSLSGIERELSGMGFDPLRSATFATERDDGGDADADTDARRAVLLVELAARELPAIERHEGPPVHVREHAAGFYGKYATDPEAYGPFVADGRYVVERERPPAERDAVAVLSSDRLFDAALGARVESALERGYDVLAGTEVGELATTFGVDLREYFEPSV</sequence>
<dbReference type="InterPro" id="IPR043519">
    <property type="entry name" value="NT_sf"/>
</dbReference>
<feature type="binding site" evidence="10">
    <location>
        <position position="179"/>
    </location>
    <ligand>
        <name>ATP</name>
        <dbReference type="ChEBI" id="CHEBI:30616"/>
    </ligand>
</feature>
<feature type="binding site" evidence="10">
    <location>
        <position position="85"/>
    </location>
    <ligand>
        <name>Mg(2+)</name>
        <dbReference type="ChEBI" id="CHEBI:18420"/>
    </ligand>
</feature>
<dbReference type="InterPro" id="IPR042090">
    <property type="entry name" value="CCA_tRNA_nucleotrans_2"/>
</dbReference>
<name>A0ABD5X4A5_9EURY</name>
<keyword evidence="4 10" id="KW-0479">Metal-binding</keyword>
<keyword evidence="9 10" id="KW-0694">RNA-binding</keyword>
<dbReference type="Pfam" id="PF21133">
    <property type="entry name" value="CAA_C"/>
    <property type="match status" value="1"/>
</dbReference>
<feature type="domain" description="tRNA nucleotidyltransferase substrate binding" evidence="12">
    <location>
        <begin position="174"/>
        <end position="282"/>
    </location>
</feature>
<feature type="binding site" evidence="10">
    <location>
        <position position="159"/>
    </location>
    <ligand>
        <name>ATP</name>
        <dbReference type="ChEBI" id="CHEBI:30616"/>
    </ligand>
</feature>
<feature type="binding site" evidence="10">
    <location>
        <position position="188"/>
    </location>
    <ligand>
        <name>CTP</name>
        <dbReference type="ChEBI" id="CHEBI:37563"/>
    </ligand>
</feature>
<dbReference type="SUPFAM" id="SSF81301">
    <property type="entry name" value="Nucleotidyltransferase"/>
    <property type="match status" value="1"/>
</dbReference>
<dbReference type="PANTHER" id="PTHR39643:SF1">
    <property type="entry name" value="CCA-ADDING ENZYME"/>
    <property type="match status" value="1"/>
</dbReference>
<evidence type="ECO:0000256" key="3">
    <source>
        <dbReference type="ARBA" id="ARBA00022695"/>
    </source>
</evidence>
<feature type="binding site" evidence="10">
    <location>
        <position position="87"/>
    </location>
    <ligand>
        <name>Mg(2+)</name>
        <dbReference type="ChEBI" id="CHEBI:18420"/>
    </ligand>
</feature>
<evidence type="ECO:0000256" key="5">
    <source>
        <dbReference type="ARBA" id="ARBA00022741"/>
    </source>
</evidence>
<dbReference type="GO" id="GO:0000049">
    <property type="term" value="F:tRNA binding"/>
    <property type="evidence" value="ECO:0007669"/>
    <property type="project" value="UniProtKB-UniRule"/>
</dbReference>
<comment type="function">
    <text evidence="10">Catalyzes the addition and repair of the essential 3'-terminal CCA sequence in tRNAs without using a nucleic acid template. Adds these three nucleotides in the order of C, C, and A to the tRNA nucleotide-73, using CTP and ATP as substrates and producing inorganic pyrophosphate. tRNA 3'-terminal CCA addition is required both for tRNA processing and repair. Also involved in tRNA surveillance by mediating tandem CCA addition to generate a CCACCA at the 3' terminus of unstable tRNAs. While stable tRNAs receive only 3'-terminal CCA, unstable tRNAs are marked with CCACCA and rapidly degraded.</text>
</comment>
<keyword evidence="5 10" id="KW-0547">Nucleotide-binding</keyword>
<dbReference type="PROSITE" id="PS50152">
    <property type="entry name" value="25A_SYNTH_3"/>
    <property type="match status" value="1"/>
</dbReference>
<dbReference type="NCBIfam" id="TIGR03671">
    <property type="entry name" value="cca_archaeal"/>
    <property type="match status" value="1"/>
</dbReference>
<dbReference type="PANTHER" id="PTHR39643">
    <property type="entry name" value="CCA-ADDING ENZYME"/>
    <property type="match status" value="1"/>
</dbReference>
<evidence type="ECO:0000259" key="13">
    <source>
        <dbReference type="Pfam" id="PF21133"/>
    </source>
</evidence>
<comment type="cofactor">
    <cofactor evidence="10">
        <name>Mg(2+)</name>
        <dbReference type="ChEBI" id="CHEBI:18420"/>
    </cofactor>
</comment>
<evidence type="ECO:0000256" key="1">
    <source>
        <dbReference type="ARBA" id="ARBA00022679"/>
    </source>
</evidence>
<dbReference type="InterPro" id="IPR006116">
    <property type="entry name" value="NT_2-5OAS_ClassI-CCAase"/>
</dbReference>
<dbReference type="RefSeq" id="WP_276237531.1">
    <property type="nucleotide sequence ID" value="NZ_CP119989.1"/>
</dbReference>
<feature type="binding site" evidence="10">
    <location>
        <position position="73"/>
    </location>
    <ligand>
        <name>ATP</name>
        <dbReference type="ChEBI" id="CHEBI:30616"/>
    </ligand>
</feature>
<dbReference type="InterPro" id="IPR011068">
    <property type="entry name" value="NuclTrfase_I-like_C"/>
</dbReference>
<dbReference type="GeneID" id="79271105"/>
<accession>A0ABD5X4A5</accession>
<dbReference type="GO" id="GO:0004810">
    <property type="term" value="F:CCA tRNA nucleotidyltransferase activity"/>
    <property type="evidence" value="ECO:0007669"/>
    <property type="project" value="UniProtKB-UniRule"/>
</dbReference>
<keyword evidence="1 10" id="KW-0808">Transferase</keyword>
<protein>
    <recommendedName>
        <fullName evidence="10">CCA-adding enzyme</fullName>
        <ecNumber evidence="10">2.7.7.72</ecNumber>
    </recommendedName>
    <alternativeName>
        <fullName evidence="10">CCA tRNA nucleotidyltransferase</fullName>
    </alternativeName>
    <alternativeName>
        <fullName evidence="10">tRNA CCA-pyrophosphorylase</fullName>
    </alternativeName>
    <alternativeName>
        <fullName evidence="10">tRNA adenylyl-/cytidylyl- transferase</fullName>
    </alternativeName>
    <alternativeName>
        <fullName evidence="10">tRNA nucleotidyltransferase</fullName>
    </alternativeName>
    <alternativeName>
        <fullName evidence="10">tRNA-NT</fullName>
    </alternativeName>
</protein>
<dbReference type="GO" id="GO:0000287">
    <property type="term" value="F:magnesium ion binding"/>
    <property type="evidence" value="ECO:0007669"/>
    <property type="project" value="UniProtKB-UniRule"/>
</dbReference>
<feature type="binding site" evidence="10">
    <location>
        <position position="73"/>
    </location>
    <ligand>
        <name>CTP</name>
        <dbReference type="ChEBI" id="CHEBI:37563"/>
    </ligand>
</feature>
<keyword evidence="7 10" id="KW-0067">ATP-binding</keyword>
<evidence type="ECO:0000256" key="9">
    <source>
        <dbReference type="ARBA" id="ARBA00022884"/>
    </source>
</evidence>
<keyword evidence="15" id="KW-1185">Reference proteome</keyword>
<dbReference type="Gene3D" id="3.30.460.10">
    <property type="entry name" value="Beta Polymerase, domain 2"/>
    <property type="match status" value="1"/>
</dbReference>
<dbReference type="GO" id="GO:0001680">
    <property type="term" value="P:tRNA 3'-terminal CCA addition"/>
    <property type="evidence" value="ECO:0007669"/>
    <property type="project" value="UniProtKB-UniRule"/>
</dbReference>